<proteinExistence type="predicted"/>
<keyword evidence="3" id="KW-1185">Reference proteome</keyword>
<dbReference type="Proteomes" id="UP001055286">
    <property type="component" value="Unassembled WGS sequence"/>
</dbReference>
<dbReference type="SUPFAM" id="SSF52540">
    <property type="entry name" value="P-loop containing nucleoside triphosphate hydrolases"/>
    <property type="match status" value="1"/>
</dbReference>
<dbReference type="RefSeq" id="WP_238189222.1">
    <property type="nucleotide sequence ID" value="NZ_BPQJ01000001.1"/>
</dbReference>
<protein>
    <recommendedName>
        <fullName evidence="1">Rad50/SbcC-type AAA domain-containing protein</fullName>
    </recommendedName>
</protein>
<sequence length="646" mass="68421">MTPADIQDALTRAGRLLARLEATRDGDRKALAERTKAVATAKGRLAQRDAVDTYLRELQQDANRRSVATFETLLTALVQEVLPGEKPVRLDLTTERGLPALDIGVERPDGGREDVLEDNGGAMTNVVGMALRLIAVVKAGVGRFLALDEADCWIAPERVPAFYRVLDDGAARLGVQCLAISHHDVAGFDAGLTVSRIAGRPETGVAIEGPAAACAAQWTPAMPGFRFVRLIDVQGFCDATLPLSPGVNALVGPNNYGKSTVIRALRAVFYGEVRDSLVRAGASAARVEIGVAGGRTLRYVRQPKRTPVNLWSLHEADGSLVQENGTTFETGGRDVPSWVERLYGITRVEELDVHVAHQKFPVFLLGEKPARRSAVLSIGREAGLIRDMQALQRERVTEDQRTIREGEREITRLREALAVLDGLDALAETLHGLHDQAAGLAEAAARLRDRAALADRLARAARLAAGAAARARALTDLPGPEVGAELGRALAEARNREGVGRRVLAAAADLAAARGRGAALADLPSDAPLPRDTAQAAAHAARLRRLARGLADAEGRAVALRDLPAPLQPVLRPDAAATARRLAEIGRHLAEARARETAARDGLAAAEAEMAQVLASTGGRCPACGTPAAPTSLLTGHRHAQSGEAA</sequence>
<dbReference type="GO" id="GO:0016887">
    <property type="term" value="F:ATP hydrolysis activity"/>
    <property type="evidence" value="ECO:0007669"/>
    <property type="project" value="InterPro"/>
</dbReference>
<evidence type="ECO:0000313" key="3">
    <source>
        <dbReference type="Proteomes" id="UP001055286"/>
    </source>
</evidence>
<reference evidence="2" key="1">
    <citation type="journal article" date="2016" name="Front. Microbiol.">
        <title>Genome Sequence of the Piezophilic, Mesophilic Sulfate-Reducing Bacterium Desulfovibrio indicus J2T.</title>
        <authorList>
            <person name="Cao J."/>
            <person name="Maignien L."/>
            <person name="Shao Z."/>
            <person name="Alain K."/>
            <person name="Jebbar M."/>
        </authorList>
    </citation>
    <scope>NUCLEOTIDE SEQUENCE</scope>
    <source>
        <strain evidence="2">JCM 32048</strain>
    </source>
</reference>
<dbReference type="Pfam" id="PF13476">
    <property type="entry name" value="AAA_23"/>
    <property type="match status" value="1"/>
</dbReference>
<dbReference type="PANTHER" id="PTHR32114:SF2">
    <property type="entry name" value="ABC TRANSPORTER ABCH.3"/>
    <property type="match status" value="1"/>
</dbReference>
<dbReference type="InterPro" id="IPR038729">
    <property type="entry name" value="Rad50/SbcC_AAA"/>
</dbReference>
<reference evidence="2" key="2">
    <citation type="submission" date="2021-08" db="EMBL/GenBank/DDBJ databases">
        <authorList>
            <person name="Tani A."/>
            <person name="Ola A."/>
            <person name="Ogura Y."/>
            <person name="Katsura K."/>
            <person name="Hayashi T."/>
        </authorList>
    </citation>
    <scope>NUCLEOTIDE SEQUENCE</scope>
    <source>
        <strain evidence="2">JCM 32048</strain>
    </source>
</reference>
<dbReference type="GO" id="GO:0006302">
    <property type="term" value="P:double-strand break repair"/>
    <property type="evidence" value="ECO:0007669"/>
    <property type="project" value="InterPro"/>
</dbReference>
<dbReference type="EMBL" id="BPQJ01000001">
    <property type="protein sequence ID" value="GJD60137.1"/>
    <property type="molecule type" value="Genomic_DNA"/>
</dbReference>
<comment type="caution">
    <text evidence="2">The sequence shown here is derived from an EMBL/GenBank/DDBJ whole genome shotgun (WGS) entry which is preliminary data.</text>
</comment>
<name>A0AA37H6G2_9HYPH</name>
<gene>
    <name evidence="2" type="ORF">MPEAHAMD_0272</name>
</gene>
<dbReference type="AlphaFoldDB" id="A0AA37H6G2"/>
<dbReference type="PANTHER" id="PTHR32114">
    <property type="entry name" value="ABC TRANSPORTER ABCH.3"/>
    <property type="match status" value="1"/>
</dbReference>
<organism evidence="2 3">
    <name type="scientific">Methylobacterium frigidaeris</name>
    <dbReference type="NCBI Taxonomy" id="2038277"/>
    <lineage>
        <taxon>Bacteria</taxon>
        <taxon>Pseudomonadati</taxon>
        <taxon>Pseudomonadota</taxon>
        <taxon>Alphaproteobacteria</taxon>
        <taxon>Hyphomicrobiales</taxon>
        <taxon>Methylobacteriaceae</taxon>
        <taxon>Methylobacterium</taxon>
    </lineage>
</organism>
<dbReference type="Gene3D" id="3.40.50.300">
    <property type="entry name" value="P-loop containing nucleotide triphosphate hydrolases"/>
    <property type="match status" value="1"/>
</dbReference>
<dbReference type="InterPro" id="IPR027417">
    <property type="entry name" value="P-loop_NTPase"/>
</dbReference>
<evidence type="ECO:0000313" key="2">
    <source>
        <dbReference type="EMBL" id="GJD60137.1"/>
    </source>
</evidence>
<feature type="domain" description="Rad50/SbcC-type AAA" evidence="1">
    <location>
        <begin position="229"/>
        <end position="299"/>
    </location>
</feature>
<accession>A0AA37H6G2</accession>
<evidence type="ECO:0000259" key="1">
    <source>
        <dbReference type="Pfam" id="PF13476"/>
    </source>
</evidence>